<feature type="compositionally biased region" description="Acidic residues" evidence="1">
    <location>
        <begin position="337"/>
        <end position="369"/>
    </location>
</feature>
<protein>
    <recommendedName>
        <fullName evidence="2">PH domain-containing protein</fullName>
    </recommendedName>
</protein>
<keyword evidence="4" id="KW-1185">Reference proteome</keyword>
<name>A0A913Z6C1_PATMI</name>
<evidence type="ECO:0000256" key="1">
    <source>
        <dbReference type="SAM" id="MobiDB-lite"/>
    </source>
</evidence>
<dbReference type="AlphaFoldDB" id="A0A913Z6C1"/>
<sequence>MHLASTAPLGKHSPIIKMETDDEAQMEGYLQKRFRSGMVKTLKKKWCVLKDGEIRWYQNKEVSHQNAEMYQDILPVSRVQTVRSADNHGVEVVTQQHIYILVASCEEDQKKWIKAIYEAMKDKRPRSVSNPEEGSKDADVKRKRSSTGPKVSISRILTGFHRKSTTDNQPGQGQAQFYLEHQSQQPSFAEIGVQADVQKAPKCTRVEEGEEGEPEEEVLADDVLERQDATSQPSASVSPQQKTDGDKSVKGERSSSTNMDQESSLHLGSDLLPDDARVSGNHVQSGSDSEEEVSPEAPLDSGDPKQEDGMHELELMLRKSVSSENGYENSKEVFGSDVDDDVDDDDDGDVGDDKDDEDLEDYDIDDETPDGNLNKKQDGISAFEQLEALLQNF</sequence>
<evidence type="ECO:0000313" key="4">
    <source>
        <dbReference type="Proteomes" id="UP000887568"/>
    </source>
</evidence>
<dbReference type="Pfam" id="PF00169">
    <property type="entry name" value="PH"/>
    <property type="match status" value="1"/>
</dbReference>
<dbReference type="SMART" id="SM00233">
    <property type="entry name" value="PH"/>
    <property type="match status" value="1"/>
</dbReference>
<dbReference type="InterPro" id="IPR001849">
    <property type="entry name" value="PH_domain"/>
</dbReference>
<reference evidence="3" key="1">
    <citation type="submission" date="2022-11" db="UniProtKB">
        <authorList>
            <consortium name="EnsemblMetazoa"/>
        </authorList>
    </citation>
    <scope>IDENTIFICATION</scope>
</reference>
<feature type="region of interest" description="Disordered" evidence="1">
    <location>
        <begin position="123"/>
        <end position="152"/>
    </location>
</feature>
<dbReference type="GeneID" id="119721317"/>
<dbReference type="Proteomes" id="UP000887568">
    <property type="component" value="Unplaced"/>
</dbReference>
<dbReference type="SUPFAM" id="SSF50729">
    <property type="entry name" value="PH domain-like"/>
    <property type="match status" value="1"/>
</dbReference>
<dbReference type="EnsemblMetazoa" id="XM_038191339.1">
    <property type="protein sequence ID" value="XP_038047267.1"/>
    <property type="gene ID" value="LOC119721317"/>
</dbReference>
<dbReference type="Gene3D" id="2.30.29.30">
    <property type="entry name" value="Pleckstrin-homology domain (PH domain)/Phosphotyrosine-binding domain (PTB)"/>
    <property type="match status" value="1"/>
</dbReference>
<feature type="compositionally biased region" description="Basic and acidic residues" evidence="1">
    <location>
        <begin position="243"/>
        <end position="253"/>
    </location>
</feature>
<feature type="compositionally biased region" description="Polar residues" evidence="1">
    <location>
        <begin position="229"/>
        <end position="242"/>
    </location>
</feature>
<accession>A0A913Z6C1</accession>
<feature type="compositionally biased region" description="Basic and acidic residues" evidence="1">
    <location>
        <begin position="302"/>
        <end position="317"/>
    </location>
</feature>
<dbReference type="PROSITE" id="PS50003">
    <property type="entry name" value="PH_DOMAIN"/>
    <property type="match status" value="1"/>
</dbReference>
<feature type="domain" description="PH" evidence="2">
    <location>
        <begin position="23"/>
        <end position="121"/>
    </location>
</feature>
<organism evidence="3 4">
    <name type="scientific">Patiria miniata</name>
    <name type="common">Bat star</name>
    <name type="synonym">Asterina miniata</name>
    <dbReference type="NCBI Taxonomy" id="46514"/>
    <lineage>
        <taxon>Eukaryota</taxon>
        <taxon>Metazoa</taxon>
        <taxon>Echinodermata</taxon>
        <taxon>Eleutherozoa</taxon>
        <taxon>Asterozoa</taxon>
        <taxon>Asteroidea</taxon>
        <taxon>Valvatacea</taxon>
        <taxon>Valvatida</taxon>
        <taxon>Asterinidae</taxon>
        <taxon>Patiria</taxon>
    </lineage>
</organism>
<feature type="compositionally biased region" description="Polar residues" evidence="1">
    <location>
        <begin position="254"/>
        <end position="266"/>
    </location>
</feature>
<dbReference type="RefSeq" id="XP_038047267.1">
    <property type="nucleotide sequence ID" value="XM_038191339.1"/>
</dbReference>
<dbReference type="PANTHER" id="PTHR14336">
    <property type="entry name" value="TANDEM PH DOMAIN CONTAINING PROTEIN"/>
    <property type="match status" value="1"/>
</dbReference>
<evidence type="ECO:0000313" key="3">
    <source>
        <dbReference type="EnsemblMetazoa" id="XP_038047267.1"/>
    </source>
</evidence>
<dbReference type="InterPro" id="IPR011993">
    <property type="entry name" value="PH-like_dom_sf"/>
</dbReference>
<dbReference type="InterPro" id="IPR051707">
    <property type="entry name" value="PI-Interact_SigTrans_Reg"/>
</dbReference>
<feature type="compositionally biased region" description="Acidic residues" evidence="1">
    <location>
        <begin position="208"/>
        <end position="222"/>
    </location>
</feature>
<evidence type="ECO:0000259" key="2">
    <source>
        <dbReference type="PROSITE" id="PS50003"/>
    </source>
</evidence>
<proteinExistence type="predicted"/>
<dbReference type="OrthoDB" id="185175at2759"/>
<feature type="region of interest" description="Disordered" evidence="1">
    <location>
        <begin position="204"/>
        <end position="375"/>
    </location>
</feature>